<dbReference type="InterPro" id="IPR016896">
    <property type="entry name" value="DUF2860"/>
</dbReference>
<feature type="chain" id="PRO_5007465735" description="DUF2860 domain-containing protein" evidence="1">
    <location>
        <begin position="20"/>
        <end position="328"/>
    </location>
</feature>
<evidence type="ECO:0008006" key="4">
    <source>
        <dbReference type="Google" id="ProtNLM"/>
    </source>
</evidence>
<dbReference type="RefSeq" id="WP_067417378.1">
    <property type="nucleotide sequence ID" value="NZ_LNTY01000034.1"/>
</dbReference>
<comment type="caution">
    <text evidence="2">The sequence shown here is derived from an EMBL/GenBank/DDBJ whole genome shotgun (WGS) entry which is preliminary data.</text>
</comment>
<dbReference type="STRING" id="294935.ATN88_03590"/>
<proteinExistence type="predicted"/>
<gene>
    <name evidence="2" type="ORF">ATN88_03590</name>
</gene>
<dbReference type="Proteomes" id="UP000070529">
    <property type="component" value="Unassembled WGS sequence"/>
</dbReference>
<dbReference type="AlphaFoldDB" id="A0A135I8F8"/>
<evidence type="ECO:0000256" key="1">
    <source>
        <dbReference type="SAM" id="SignalP"/>
    </source>
</evidence>
<dbReference type="EMBL" id="LNTY01000034">
    <property type="protein sequence ID" value="KXF81739.1"/>
    <property type="molecule type" value="Genomic_DNA"/>
</dbReference>
<keyword evidence="3" id="KW-1185">Reference proteome</keyword>
<dbReference type="Pfam" id="PF11059">
    <property type="entry name" value="DUF2860"/>
    <property type="match status" value="1"/>
</dbReference>
<dbReference type="OrthoDB" id="6199337at2"/>
<protein>
    <recommendedName>
        <fullName evidence="4">DUF2860 domain-containing protein</fullName>
    </recommendedName>
</protein>
<accession>A0A135I8F8</accession>
<organism evidence="2 3">
    <name type="scientific">Enterovibrio coralii</name>
    <dbReference type="NCBI Taxonomy" id="294935"/>
    <lineage>
        <taxon>Bacteria</taxon>
        <taxon>Pseudomonadati</taxon>
        <taxon>Pseudomonadota</taxon>
        <taxon>Gammaproteobacteria</taxon>
        <taxon>Vibrionales</taxon>
        <taxon>Vibrionaceae</taxon>
        <taxon>Enterovibrio</taxon>
    </lineage>
</organism>
<evidence type="ECO:0000313" key="2">
    <source>
        <dbReference type="EMBL" id="KXF81739.1"/>
    </source>
</evidence>
<name>A0A135I8F8_9GAMM</name>
<evidence type="ECO:0000313" key="3">
    <source>
        <dbReference type="Proteomes" id="UP000070529"/>
    </source>
</evidence>
<dbReference type="PIRSF" id="PIRSF028696">
    <property type="entry name" value="UCP028696"/>
    <property type="match status" value="1"/>
</dbReference>
<keyword evidence="1" id="KW-0732">Signal</keyword>
<sequence>MNKNGIITCLALLPFCASAGLAERGGLSGEISVLGGVASTDSNLSTNASETKSGTLNSEGNRETDAIFGPLGSLKFTFGQNLDKQIFAGTSREDIAIGIVALEVGYKQELASGTQVSLSYLPTLLAEDVWADPFLTGSPRTETEKTGNAYRLQFSRISGSPFALDMAYAQTEFDNEQSGSSLGLTSQQQETLDREGDSFYTKLSYRQFLGAGLGVTPAFVYLKHDADGDAMSHQTYGGELTYFSFLGRNKIVLTGSFNYRGYDAVNPAFGIERTDREYSAFLAYEYAHLFEIHPLSLVSLAGYSHIDSNIDFYNESQYLLSLGVTYRF</sequence>
<feature type="signal peptide" evidence="1">
    <location>
        <begin position="1"/>
        <end position="19"/>
    </location>
</feature>
<reference evidence="2 3" key="1">
    <citation type="submission" date="2015-11" db="EMBL/GenBank/DDBJ databases">
        <title>Genomic Taxonomy of the Vibrionaceae.</title>
        <authorList>
            <person name="Gomez-Gil B."/>
            <person name="Enciso-Ibarra J."/>
        </authorList>
    </citation>
    <scope>NUCLEOTIDE SEQUENCE [LARGE SCALE GENOMIC DNA]</scope>
    <source>
        <strain evidence="2 3">CAIM 912</strain>
    </source>
</reference>